<dbReference type="SUPFAM" id="SSF51735">
    <property type="entry name" value="NAD(P)-binding Rossmann-fold domains"/>
    <property type="match status" value="1"/>
</dbReference>
<evidence type="ECO:0000313" key="3">
    <source>
        <dbReference type="EMBL" id="SFN43292.1"/>
    </source>
</evidence>
<sequence length="248" mass="25904">MELKGKVALITGAASGIGKSTALLFAKNGASVLLTDIDEEKGKALAEEIKATGDKAVFVKADASKPEDSERSVEEALSHFGKLDIAVNNAGIGGEQLPVGEYGIESWDKVIGINLSGVFYGMRYQIPAMLKKGKGSIINVTSILGSVGFANSAAYVAAKHGIVGLTKSAALEYSAKGIRVNSVGPAFIKTPLLDGLDKDLLDQLVSAHPIGRLGEPEEVAELFMWLAGDRASFATGAYYPIDGGYLAQ</sequence>
<dbReference type="NCBIfam" id="NF005559">
    <property type="entry name" value="PRK07231.1"/>
    <property type="match status" value="1"/>
</dbReference>
<dbReference type="FunFam" id="3.40.50.720:FF:000084">
    <property type="entry name" value="Short-chain dehydrogenase reductase"/>
    <property type="match status" value="1"/>
</dbReference>
<dbReference type="STRING" id="287099.SAMN05660413_01049"/>
<dbReference type="EMBL" id="FOVL01000004">
    <property type="protein sequence ID" value="SFN43292.1"/>
    <property type="molecule type" value="Genomic_DNA"/>
</dbReference>
<reference evidence="3 4" key="1">
    <citation type="submission" date="2016-10" db="EMBL/GenBank/DDBJ databases">
        <authorList>
            <person name="de Groot N.N."/>
        </authorList>
    </citation>
    <scope>NUCLEOTIDE SEQUENCE [LARGE SCALE GENOMIC DNA]</scope>
    <source>
        <strain evidence="3 4">DSM 17794</strain>
    </source>
</reference>
<dbReference type="OrthoDB" id="597477at2"/>
<protein>
    <submittedName>
        <fullName evidence="3">NAD(P)-dependent dehydrogenase, short-chain alcohol dehydrogenase family</fullName>
    </submittedName>
</protein>
<evidence type="ECO:0000256" key="1">
    <source>
        <dbReference type="ARBA" id="ARBA00006484"/>
    </source>
</evidence>
<dbReference type="GO" id="GO:0016491">
    <property type="term" value="F:oxidoreductase activity"/>
    <property type="evidence" value="ECO:0007669"/>
    <property type="project" value="UniProtKB-KW"/>
</dbReference>
<accession>A0A1I4YZ62</accession>
<dbReference type="InterPro" id="IPR020904">
    <property type="entry name" value="Sc_DH/Rdtase_CS"/>
</dbReference>
<dbReference type="PROSITE" id="PS00061">
    <property type="entry name" value="ADH_SHORT"/>
    <property type="match status" value="1"/>
</dbReference>
<dbReference type="InterPro" id="IPR036291">
    <property type="entry name" value="NAD(P)-bd_dom_sf"/>
</dbReference>
<dbReference type="CDD" id="cd05233">
    <property type="entry name" value="SDR_c"/>
    <property type="match status" value="1"/>
</dbReference>
<name>A0A1I4YZ62_9FLAO</name>
<dbReference type="PRINTS" id="PR00080">
    <property type="entry name" value="SDRFAMILY"/>
</dbReference>
<keyword evidence="2" id="KW-0560">Oxidoreductase</keyword>
<dbReference type="RefSeq" id="WP_093406769.1">
    <property type="nucleotide sequence ID" value="NZ_FOVL01000004.1"/>
</dbReference>
<comment type="similarity">
    <text evidence="1">Belongs to the short-chain dehydrogenases/reductases (SDR) family.</text>
</comment>
<dbReference type="InterPro" id="IPR002347">
    <property type="entry name" value="SDR_fam"/>
</dbReference>
<organism evidence="3 4">
    <name type="scientific">Salegentibacter flavus</name>
    <dbReference type="NCBI Taxonomy" id="287099"/>
    <lineage>
        <taxon>Bacteria</taxon>
        <taxon>Pseudomonadati</taxon>
        <taxon>Bacteroidota</taxon>
        <taxon>Flavobacteriia</taxon>
        <taxon>Flavobacteriales</taxon>
        <taxon>Flavobacteriaceae</taxon>
        <taxon>Salegentibacter</taxon>
    </lineage>
</organism>
<gene>
    <name evidence="3" type="ORF">SAMN05660413_01049</name>
</gene>
<dbReference type="AlphaFoldDB" id="A0A1I4YZ62"/>
<evidence type="ECO:0000256" key="2">
    <source>
        <dbReference type="ARBA" id="ARBA00023002"/>
    </source>
</evidence>
<proteinExistence type="inferred from homology"/>
<dbReference type="Proteomes" id="UP000199153">
    <property type="component" value="Unassembled WGS sequence"/>
</dbReference>
<dbReference type="PRINTS" id="PR00081">
    <property type="entry name" value="GDHRDH"/>
</dbReference>
<dbReference type="Gene3D" id="3.40.50.720">
    <property type="entry name" value="NAD(P)-binding Rossmann-like Domain"/>
    <property type="match status" value="1"/>
</dbReference>
<keyword evidence="4" id="KW-1185">Reference proteome</keyword>
<dbReference type="Pfam" id="PF13561">
    <property type="entry name" value="adh_short_C2"/>
    <property type="match status" value="1"/>
</dbReference>
<evidence type="ECO:0000313" key="4">
    <source>
        <dbReference type="Proteomes" id="UP000199153"/>
    </source>
</evidence>
<dbReference type="PANTHER" id="PTHR24321">
    <property type="entry name" value="DEHYDROGENASES, SHORT CHAIN"/>
    <property type="match status" value="1"/>
</dbReference>
<dbReference type="PANTHER" id="PTHR24321:SF8">
    <property type="entry name" value="ESTRADIOL 17-BETA-DEHYDROGENASE 8-RELATED"/>
    <property type="match status" value="1"/>
</dbReference>